<reference evidence="9 10" key="1">
    <citation type="submission" date="2020-02" db="EMBL/GenBank/DDBJ databases">
        <authorList>
            <person name="Hogendoorn C."/>
        </authorList>
    </citation>
    <scope>NUCLEOTIDE SEQUENCE [LARGE SCALE GENOMIC DNA]</scope>
    <source>
        <strain evidence="9">R501</strain>
    </source>
</reference>
<feature type="transmembrane region" description="Helical" evidence="7">
    <location>
        <begin position="239"/>
        <end position="256"/>
    </location>
</feature>
<evidence type="ECO:0000256" key="1">
    <source>
        <dbReference type="ARBA" id="ARBA00004651"/>
    </source>
</evidence>
<feature type="transmembrane region" description="Helical" evidence="7">
    <location>
        <begin position="340"/>
        <end position="358"/>
    </location>
</feature>
<organism evidence="9 10">
    <name type="scientific">Candidatus Hydrogenisulfobacillus filiaventi</name>
    <dbReference type="NCBI Taxonomy" id="2707344"/>
    <lineage>
        <taxon>Bacteria</taxon>
        <taxon>Bacillati</taxon>
        <taxon>Bacillota</taxon>
        <taxon>Clostridia</taxon>
        <taxon>Eubacteriales</taxon>
        <taxon>Clostridiales Family XVII. Incertae Sedis</taxon>
        <taxon>Candidatus Hydrogenisulfobacillus</taxon>
    </lineage>
</organism>
<feature type="transmembrane region" description="Helical" evidence="7">
    <location>
        <begin position="153"/>
        <end position="174"/>
    </location>
</feature>
<dbReference type="GO" id="GO:0005886">
    <property type="term" value="C:plasma membrane"/>
    <property type="evidence" value="ECO:0007669"/>
    <property type="project" value="UniProtKB-SubCell"/>
</dbReference>
<evidence type="ECO:0000313" key="10">
    <source>
        <dbReference type="Proteomes" id="UP000503399"/>
    </source>
</evidence>
<keyword evidence="4 7" id="KW-0812">Transmembrane</keyword>
<feature type="transmembrane region" description="Helical" evidence="7">
    <location>
        <begin position="180"/>
        <end position="201"/>
    </location>
</feature>
<dbReference type="AlphaFoldDB" id="A0A6F8ZHE9"/>
<evidence type="ECO:0000256" key="6">
    <source>
        <dbReference type="ARBA" id="ARBA00023136"/>
    </source>
</evidence>
<keyword evidence="2" id="KW-0813">Transport</keyword>
<keyword evidence="6 7" id="KW-0472">Membrane</keyword>
<dbReference type="InterPro" id="IPR036259">
    <property type="entry name" value="MFS_trans_sf"/>
</dbReference>
<feature type="transmembrane region" description="Helical" evidence="7">
    <location>
        <begin position="402"/>
        <end position="423"/>
    </location>
</feature>
<feature type="domain" description="Major facilitator superfamily (MFS) profile" evidence="8">
    <location>
        <begin position="30"/>
        <end position="455"/>
    </location>
</feature>
<comment type="subcellular location">
    <subcellularLocation>
        <location evidence="1">Cell membrane</location>
        <topology evidence="1">Multi-pass membrane protein</topology>
    </subcellularLocation>
</comment>
<dbReference type="Proteomes" id="UP000503399">
    <property type="component" value="Chromosome"/>
</dbReference>
<evidence type="ECO:0000259" key="8">
    <source>
        <dbReference type="PROSITE" id="PS50850"/>
    </source>
</evidence>
<feature type="transmembrane region" description="Helical" evidence="7">
    <location>
        <begin position="306"/>
        <end position="328"/>
    </location>
</feature>
<dbReference type="PROSITE" id="PS50850">
    <property type="entry name" value="MFS"/>
    <property type="match status" value="1"/>
</dbReference>
<dbReference type="Pfam" id="PF07690">
    <property type="entry name" value="MFS_1"/>
    <property type="match status" value="1"/>
</dbReference>
<proteinExistence type="predicted"/>
<dbReference type="InterPro" id="IPR020846">
    <property type="entry name" value="MFS_dom"/>
</dbReference>
<dbReference type="GO" id="GO:0022857">
    <property type="term" value="F:transmembrane transporter activity"/>
    <property type="evidence" value="ECO:0007669"/>
    <property type="project" value="InterPro"/>
</dbReference>
<evidence type="ECO:0000256" key="4">
    <source>
        <dbReference type="ARBA" id="ARBA00022692"/>
    </source>
</evidence>
<evidence type="ECO:0000256" key="3">
    <source>
        <dbReference type="ARBA" id="ARBA00022475"/>
    </source>
</evidence>
<feature type="transmembrane region" description="Helical" evidence="7">
    <location>
        <begin position="429"/>
        <end position="450"/>
    </location>
</feature>
<name>A0A6F8ZHE9_9FIRM</name>
<dbReference type="Gene3D" id="1.20.1250.20">
    <property type="entry name" value="MFS general substrate transporter like domains"/>
    <property type="match status" value="2"/>
</dbReference>
<feature type="transmembrane region" description="Helical" evidence="7">
    <location>
        <begin position="364"/>
        <end position="381"/>
    </location>
</feature>
<evidence type="ECO:0000256" key="2">
    <source>
        <dbReference type="ARBA" id="ARBA00022448"/>
    </source>
</evidence>
<dbReference type="KEGG" id="hfv:R50_1642"/>
<dbReference type="CDD" id="cd17321">
    <property type="entry name" value="MFS_MMR_MDR_like"/>
    <property type="match status" value="1"/>
</dbReference>
<dbReference type="SUPFAM" id="SSF103473">
    <property type="entry name" value="MFS general substrate transporter"/>
    <property type="match status" value="1"/>
</dbReference>
<feature type="transmembrane region" description="Helical" evidence="7">
    <location>
        <begin position="96"/>
        <end position="114"/>
    </location>
</feature>
<dbReference type="PANTHER" id="PTHR42718:SF46">
    <property type="entry name" value="BLR6921 PROTEIN"/>
    <property type="match status" value="1"/>
</dbReference>
<accession>A0A6F8ZHE9</accession>
<gene>
    <name evidence="9" type="ORF">R50_1642</name>
</gene>
<dbReference type="PANTHER" id="PTHR42718">
    <property type="entry name" value="MAJOR FACILITATOR SUPERFAMILY MULTIDRUG TRANSPORTER MFSC"/>
    <property type="match status" value="1"/>
</dbReference>
<dbReference type="PRINTS" id="PR01036">
    <property type="entry name" value="TCRTETB"/>
</dbReference>
<keyword evidence="5 7" id="KW-1133">Transmembrane helix</keyword>
<sequence>MGRSAVACAGIGTCRERCGEGQAMAVNRRVLSVYLLGVFIGALDANVLGPAFPLIARGFHISLTWTAWTVTAYTVAYVAATVWAGALGDRLGHRRVFLWGIGAFGVASALAMTARSLPLFLLARVIQGAGAGAVYPNAQVEGIRLFPAERQGLALGLFGAVFGIASMVGPLAGGALAQQWGWPAIFAINLPIALLVLVLGRRLPISAPETRPVPDWMGGAGFAGFLAAALLGFTVGGTPALVLWVAALALLGLFLLRQRQAARPFLDTAPLQRGPGAALMAGSALIGFDMAAAVFVPTLVQQDLGFSVLASGFALLPAAFTGAVFAGVGGVLTDRVGPRAVLTAGLAMAAAGGLLLAWPHLDLLRFVAAMVFLGIGTAFTMGAPTNRMGLALYRADQAGEALALMAVFRSAGLAAGPVFLALARHWQGFTGMFGAVTLASLLGMGLFLLVPPVRPSWEERAGRMIPESQTD</sequence>
<evidence type="ECO:0000313" key="9">
    <source>
        <dbReference type="EMBL" id="CAB1129143.1"/>
    </source>
</evidence>
<evidence type="ECO:0000256" key="5">
    <source>
        <dbReference type="ARBA" id="ARBA00022989"/>
    </source>
</evidence>
<keyword evidence="3" id="KW-1003">Cell membrane</keyword>
<keyword evidence="10" id="KW-1185">Reference proteome</keyword>
<feature type="transmembrane region" description="Helical" evidence="7">
    <location>
        <begin position="63"/>
        <end position="84"/>
    </location>
</feature>
<dbReference type="EMBL" id="LR778114">
    <property type="protein sequence ID" value="CAB1129143.1"/>
    <property type="molecule type" value="Genomic_DNA"/>
</dbReference>
<feature type="transmembrane region" description="Helical" evidence="7">
    <location>
        <begin position="277"/>
        <end position="300"/>
    </location>
</feature>
<feature type="transmembrane region" description="Helical" evidence="7">
    <location>
        <begin position="33"/>
        <end position="56"/>
    </location>
</feature>
<protein>
    <submittedName>
        <fullName evidence="9">MFS domain-containing protein</fullName>
    </submittedName>
</protein>
<evidence type="ECO:0000256" key="7">
    <source>
        <dbReference type="SAM" id="Phobius"/>
    </source>
</evidence>
<dbReference type="InterPro" id="IPR011701">
    <property type="entry name" value="MFS"/>
</dbReference>